<protein>
    <recommendedName>
        <fullName evidence="4">BPTI/Kunitz inhibitor domain-containing protein</fullName>
    </recommendedName>
</protein>
<dbReference type="InterPro" id="IPR002223">
    <property type="entry name" value="Kunitz_BPTI"/>
</dbReference>
<dbReference type="PANTHER" id="PTHR10083:SF374">
    <property type="entry name" value="BPTI_KUNITZ INHIBITOR DOMAIN-CONTAINING PROTEIN"/>
    <property type="match status" value="1"/>
</dbReference>
<dbReference type="InterPro" id="IPR050098">
    <property type="entry name" value="TFPI/VKTCI-like"/>
</dbReference>
<evidence type="ECO:0000259" key="4">
    <source>
        <dbReference type="PROSITE" id="PS50279"/>
    </source>
</evidence>
<feature type="compositionally biased region" description="Basic and acidic residues" evidence="2">
    <location>
        <begin position="186"/>
        <end position="197"/>
    </location>
</feature>
<dbReference type="Proteomes" id="UP001651158">
    <property type="component" value="Unassembled WGS sequence"/>
</dbReference>
<dbReference type="PROSITE" id="PS50279">
    <property type="entry name" value="BPTI_KUNITZ_2"/>
    <property type="match status" value="1"/>
</dbReference>
<evidence type="ECO:0000313" key="7">
    <source>
        <dbReference type="Proteomes" id="UP001651158"/>
    </source>
</evidence>
<dbReference type="PANTHER" id="PTHR10083">
    <property type="entry name" value="KUNITZ-TYPE PROTEASE INHIBITOR-RELATED"/>
    <property type="match status" value="1"/>
</dbReference>
<keyword evidence="1" id="KW-1015">Disulfide bond</keyword>
<comment type="caution">
    <text evidence="6">The sequence shown here is derived from an EMBL/GenBank/DDBJ whole genome shotgun (WGS) entry which is preliminary data.</text>
</comment>
<name>A0ABR4QBD1_9CEST</name>
<keyword evidence="7" id="KW-1185">Reference proteome</keyword>
<evidence type="ECO:0000313" key="6">
    <source>
        <dbReference type="EMBL" id="KAL5107026.1"/>
    </source>
</evidence>
<organism evidence="6 7">
    <name type="scientific">Taenia crassiceps</name>
    <dbReference type="NCBI Taxonomy" id="6207"/>
    <lineage>
        <taxon>Eukaryota</taxon>
        <taxon>Metazoa</taxon>
        <taxon>Spiralia</taxon>
        <taxon>Lophotrochozoa</taxon>
        <taxon>Platyhelminthes</taxon>
        <taxon>Cestoda</taxon>
        <taxon>Eucestoda</taxon>
        <taxon>Cyclophyllidea</taxon>
        <taxon>Taeniidae</taxon>
        <taxon>Taenia</taxon>
    </lineage>
</organism>
<accession>A0ABR4QBD1</accession>
<dbReference type="PROSITE" id="PS00280">
    <property type="entry name" value="BPTI_KUNITZ_1"/>
    <property type="match status" value="1"/>
</dbReference>
<feature type="region of interest" description="Disordered" evidence="2">
    <location>
        <begin position="167"/>
        <end position="197"/>
    </location>
</feature>
<dbReference type="InterPro" id="IPR020901">
    <property type="entry name" value="Prtase_inh_Kunz-CS"/>
</dbReference>
<dbReference type="Gene3D" id="4.10.410.10">
    <property type="entry name" value="Pancreatic trypsin inhibitor Kunitz domain"/>
    <property type="match status" value="1"/>
</dbReference>
<gene>
    <name evidence="5" type="ORF">TcWFU_000612</name>
    <name evidence="6" type="ORF">TcWFU_007895</name>
</gene>
<dbReference type="EMBL" id="JAKROA010000005">
    <property type="protein sequence ID" value="KAL5106529.1"/>
    <property type="molecule type" value="Genomic_DNA"/>
</dbReference>
<feature type="domain" description="BPTI/Kunitz inhibitor" evidence="4">
    <location>
        <begin position="23"/>
        <end position="73"/>
    </location>
</feature>
<evidence type="ECO:0000256" key="2">
    <source>
        <dbReference type="SAM" id="MobiDB-lite"/>
    </source>
</evidence>
<reference evidence="6 7" key="1">
    <citation type="journal article" date="2022" name="Front. Cell. Infect. Microbiol.">
        <title>The Genomes of Two Strains of Taenia crassiceps the Animal Model for the Study of Human Cysticercosis.</title>
        <authorList>
            <person name="Bobes R.J."/>
            <person name="Estrada K."/>
            <person name="Rios-Valencia D.G."/>
            <person name="Calderon-Gallegos A."/>
            <person name="de la Torre P."/>
            <person name="Carrero J.C."/>
            <person name="Sanchez-Flores A."/>
            <person name="Laclette J.P."/>
        </authorList>
    </citation>
    <scope>NUCLEOTIDE SEQUENCE [LARGE SCALE GENOMIC DNA]</scope>
    <source>
        <strain evidence="6">WFUcys</strain>
    </source>
</reference>
<sequence length="197" mass="21722">MVALLALLLLDVGSLSQGEEDVCSLPLRSGPCLAHFRVWGYNPTSGRCESFIYGGCGGNENRFEDKAECERACVESSHLKKKYSFLSGEKEDICSLPIVTGPCRAGFKVWGFNATSVVQCLEPEKRERNRPEVIVPVGADKRNASSASCLKLHHKYFCTADPPSESFGAANTSMQLTPGCRRRPRSREERKSSEQIT</sequence>
<feature type="chain" id="PRO_5045031960" description="BPTI/Kunitz inhibitor domain-containing protein" evidence="3">
    <location>
        <begin position="19"/>
        <end position="197"/>
    </location>
</feature>
<dbReference type="EMBL" id="JAKROA010000005">
    <property type="protein sequence ID" value="KAL5107026.1"/>
    <property type="molecule type" value="Genomic_DNA"/>
</dbReference>
<dbReference type="PRINTS" id="PR00759">
    <property type="entry name" value="BASICPTASE"/>
</dbReference>
<dbReference type="SMART" id="SM00131">
    <property type="entry name" value="KU"/>
    <property type="match status" value="1"/>
</dbReference>
<keyword evidence="3" id="KW-0732">Signal</keyword>
<evidence type="ECO:0000313" key="5">
    <source>
        <dbReference type="EMBL" id="KAL5106529.1"/>
    </source>
</evidence>
<reference evidence="6" key="2">
    <citation type="submission" date="2024-12" db="EMBL/GenBank/DDBJ databases">
        <authorList>
            <person name="Estrada K."/>
            <person name="Bobes R.J."/>
            <person name="Sanchez-Flores A."/>
            <person name="Laclette J.P."/>
        </authorList>
    </citation>
    <scope>NUCLEOTIDE SEQUENCE</scope>
    <source>
        <strain evidence="6">WFUcys</strain>
        <tissue evidence="6">Peritoneal cavity of infected mice</tissue>
    </source>
</reference>
<feature type="signal peptide" evidence="3">
    <location>
        <begin position="1"/>
        <end position="18"/>
    </location>
</feature>
<evidence type="ECO:0000256" key="1">
    <source>
        <dbReference type="ARBA" id="ARBA00023157"/>
    </source>
</evidence>
<dbReference type="SUPFAM" id="SSF57362">
    <property type="entry name" value="BPTI-like"/>
    <property type="match status" value="1"/>
</dbReference>
<dbReference type="CDD" id="cd00109">
    <property type="entry name" value="Kunitz-type"/>
    <property type="match status" value="1"/>
</dbReference>
<evidence type="ECO:0000256" key="3">
    <source>
        <dbReference type="SAM" id="SignalP"/>
    </source>
</evidence>
<dbReference type="Pfam" id="PF00014">
    <property type="entry name" value="Kunitz_BPTI"/>
    <property type="match status" value="1"/>
</dbReference>
<dbReference type="InterPro" id="IPR036880">
    <property type="entry name" value="Kunitz_BPTI_sf"/>
</dbReference>
<proteinExistence type="predicted"/>